<evidence type="ECO:0000256" key="1">
    <source>
        <dbReference type="SAM" id="SignalP"/>
    </source>
</evidence>
<evidence type="ECO:0000313" key="4">
    <source>
        <dbReference type="Proteomes" id="UP001206572"/>
    </source>
</evidence>
<evidence type="ECO:0000313" key="3">
    <source>
        <dbReference type="EMBL" id="MCS0597910.1"/>
    </source>
</evidence>
<reference evidence="3 4" key="1">
    <citation type="submission" date="2022-08" db="EMBL/GenBank/DDBJ databases">
        <title>Reclassification of Massilia species as members of the genera Telluria, Duganella, Pseudoduganella, Mokoshia gen. nov. and Zemynaea gen. nov. using orthogonal and non-orthogonal genome-based approaches.</title>
        <authorList>
            <person name="Bowman J.P."/>
        </authorList>
    </citation>
    <scope>NUCLEOTIDE SEQUENCE [LARGE SCALE GENOMIC DNA]</scope>
    <source>
        <strain evidence="3 4">JCM 31661</strain>
    </source>
</reference>
<name>A0ABT2ANV8_9BURK</name>
<dbReference type="Proteomes" id="UP001206572">
    <property type="component" value="Unassembled WGS sequence"/>
</dbReference>
<keyword evidence="1" id="KW-0732">Signal</keyword>
<dbReference type="CDD" id="cd07563">
    <property type="entry name" value="Peptidase_S41_IRBP"/>
    <property type="match status" value="1"/>
</dbReference>
<dbReference type="PANTHER" id="PTHR11261">
    <property type="entry name" value="INTERPHOTORECEPTOR RETINOID-BINDING PROTEIN"/>
    <property type="match status" value="1"/>
</dbReference>
<evidence type="ECO:0000259" key="2">
    <source>
        <dbReference type="SMART" id="SM00245"/>
    </source>
</evidence>
<dbReference type="SMART" id="SM00245">
    <property type="entry name" value="TSPc"/>
    <property type="match status" value="1"/>
</dbReference>
<dbReference type="Gene3D" id="3.90.226.10">
    <property type="entry name" value="2-enoyl-CoA Hydratase, Chain A, domain 1"/>
    <property type="match status" value="1"/>
</dbReference>
<organism evidence="3 4">
    <name type="scientific">Massilia agri</name>
    <dbReference type="NCBI Taxonomy" id="1886785"/>
    <lineage>
        <taxon>Bacteria</taxon>
        <taxon>Pseudomonadati</taxon>
        <taxon>Pseudomonadota</taxon>
        <taxon>Betaproteobacteria</taxon>
        <taxon>Burkholderiales</taxon>
        <taxon>Oxalobacteraceae</taxon>
        <taxon>Telluria group</taxon>
        <taxon>Massilia</taxon>
    </lineage>
</organism>
<dbReference type="Pfam" id="PF03572">
    <property type="entry name" value="Peptidase_S41"/>
    <property type="match status" value="1"/>
</dbReference>
<dbReference type="SUPFAM" id="SSF52096">
    <property type="entry name" value="ClpP/crotonase"/>
    <property type="match status" value="1"/>
</dbReference>
<dbReference type="RefSeq" id="WP_258828926.1">
    <property type="nucleotide sequence ID" value="NZ_JANUHA010000011.1"/>
</dbReference>
<feature type="signal peptide" evidence="1">
    <location>
        <begin position="1"/>
        <end position="21"/>
    </location>
</feature>
<accession>A0ABT2ANV8</accession>
<feature type="chain" id="PRO_5046310584" evidence="1">
    <location>
        <begin position="22"/>
        <end position="333"/>
    </location>
</feature>
<protein>
    <submittedName>
        <fullName evidence="3">S41 family peptidase</fullName>
    </submittedName>
</protein>
<dbReference type="InterPro" id="IPR005151">
    <property type="entry name" value="Tail-specific_protease"/>
</dbReference>
<dbReference type="PANTHER" id="PTHR11261:SF3">
    <property type="entry name" value="RETINOL-BINDING PROTEIN 3"/>
    <property type="match status" value="1"/>
</dbReference>
<proteinExistence type="predicted"/>
<keyword evidence="4" id="KW-1185">Reference proteome</keyword>
<dbReference type="EMBL" id="JANUHA010000011">
    <property type="protein sequence ID" value="MCS0597910.1"/>
    <property type="molecule type" value="Genomic_DNA"/>
</dbReference>
<dbReference type="InterPro" id="IPR029045">
    <property type="entry name" value="ClpP/crotonase-like_dom_sf"/>
</dbReference>
<sequence>MKKVIALAAAFLLMVSLATHASPEAPLTAQERTKAIEDIAREFERIYFLPGVGELVAKDLRARQQRGDYDRITASRKLAEVLSRHIDAICKDAHTEVAYFEDDQLADMPSSDPAAAKKREERRRARMAAANFGFAAPQRLPGNVALIRFTGFERAVDAAPFVRQLMSDAADAAAIVFDLRENTGGSTDLIPVIASYLFDERPVHLFDQSNRHLGTYEESWTTPQSTGKRFGSRKPVYILTSRETFSAAENFAYTLQQLKRARVVGERTPGGAHGAFGRPVTSHLVPMIATKRTIHAVTKSDWSGGVVPDVPVPAAEALDAALAAVRVELGAGR</sequence>
<dbReference type="Gene3D" id="3.30.750.44">
    <property type="match status" value="1"/>
</dbReference>
<comment type="caution">
    <text evidence="3">The sequence shown here is derived from an EMBL/GenBank/DDBJ whole genome shotgun (WGS) entry which is preliminary data.</text>
</comment>
<gene>
    <name evidence="3" type="ORF">NX780_16295</name>
</gene>
<feature type="domain" description="Tail specific protease" evidence="2">
    <location>
        <begin position="111"/>
        <end position="313"/>
    </location>
</feature>